<feature type="transmembrane region" description="Helical" evidence="5">
    <location>
        <begin position="124"/>
        <end position="149"/>
    </location>
</feature>
<evidence type="ECO:0000256" key="2">
    <source>
        <dbReference type="ARBA" id="ARBA00022692"/>
    </source>
</evidence>
<keyword evidence="3 5" id="KW-1133">Transmembrane helix</keyword>
<name>A0A328C8Y6_9DELT</name>
<keyword evidence="8" id="KW-1185">Reference proteome</keyword>
<comment type="caution">
    <text evidence="7">The sequence shown here is derived from an EMBL/GenBank/DDBJ whole genome shotgun (WGS) entry which is preliminary data.</text>
</comment>
<sequence>MIGRWWPEAYEVAVLADRELEGTLSRGWGLLGRVLVAPVAALIGGRFVAEPAHLWVGLAVGVYVWAAALACEAVERGRLMRELSLGVHAGAMVVARVRAVIPVAVVGVAGVGAVVQLGGGAGAAVGWLALTLLATAWSGVGLGVMAALGTGTTRRALVAVGGVAALMALSPGADWAVGWVPMATAYGALEAFGAPLRDVFVGAGRLVMLGMHGVVMMILAGWVLARRRW</sequence>
<feature type="transmembrane region" description="Helical" evidence="5">
    <location>
        <begin position="200"/>
        <end position="225"/>
    </location>
</feature>
<keyword evidence="4 5" id="KW-0472">Membrane</keyword>
<keyword evidence="2 5" id="KW-0812">Transmembrane</keyword>
<feature type="transmembrane region" description="Helical" evidence="5">
    <location>
        <begin position="156"/>
        <end position="180"/>
    </location>
</feature>
<dbReference type="GO" id="GO:0016020">
    <property type="term" value="C:membrane"/>
    <property type="evidence" value="ECO:0007669"/>
    <property type="project" value="UniProtKB-SubCell"/>
</dbReference>
<reference evidence="7 8" key="1">
    <citation type="submission" date="2018-05" db="EMBL/GenBank/DDBJ databases">
        <title>Lujinxingia marina gen. nov. sp. nov., a new facultative anaerobic member of the class Deltaproteobacteria, and proposal of Lujinxingaceae fam. nov.</title>
        <authorList>
            <person name="Li C.-M."/>
        </authorList>
    </citation>
    <scope>NUCLEOTIDE SEQUENCE [LARGE SCALE GENOMIC DNA]</scope>
    <source>
        <strain evidence="7 8">B210</strain>
    </source>
</reference>
<dbReference type="GO" id="GO:0140359">
    <property type="term" value="F:ABC-type transporter activity"/>
    <property type="evidence" value="ECO:0007669"/>
    <property type="project" value="InterPro"/>
</dbReference>
<dbReference type="Pfam" id="PF01061">
    <property type="entry name" value="ABC2_membrane"/>
    <property type="match status" value="1"/>
</dbReference>
<gene>
    <name evidence="7" type="ORF">DL240_07320</name>
</gene>
<dbReference type="Proteomes" id="UP000249169">
    <property type="component" value="Unassembled WGS sequence"/>
</dbReference>
<feature type="transmembrane region" description="Helical" evidence="5">
    <location>
        <begin position="54"/>
        <end position="74"/>
    </location>
</feature>
<comment type="subcellular location">
    <subcellularLocation>
        <location evidence="1">Membrane</location>
        <topology evidence="1">Multi-pass membrane protein</topology>
    </subcellularLocation>
</comment>
<evidence type="ECO:0000313" key="8">
    <source>
        <dbReference type="Proteomes" id="UP000249169"/>
    </source>
</evidence>
<evidence type="ECO:0000256" key="5">
    <source>
        <dbReference type="SAM" id="Phobius"/>
    </source>
</evidence>
<dbReference type="AlphaFoldDB" id="A0A328C8Y6"/>
<evidence type="ECO:0000256" key="1">
    <source>
        <dbReference type="ARBA" id="ARBA00004141"/>
    </source>
</evidence>
<organism evidence="7 8">
    <name type="scientific">Lujinxingia litoralis</name>
    <dbReference type="NCBI Taxonomy" id="2211119"/>
    <lineage>
        <taxon>Bacteria</taxon>
        <taxon>Deltaproteobacteria</taxon>
        <taxon>Bradymonadales</taxon>
        <taxon>Lujinxingiaceae</taxon>
        <taxon>Lujinxingia</taxon>
    </lineage>
</organism>
<accession>A0A328C8Y6</accession>
<dbReference type="InterPro" id="IPR013525">
    <property type="entry name" value="ABC2_TM"/>
</dbReference>
<evidence type="ECO:0000256" key="3">
    <source>
        <dbReference type="ARBA" id="ARBA00022989"/>
    </source>
</evidence>
<feature type="domain" description="ABC-2 type transporter transmembrane" evidence="6">
    <location>
        <begin position="56"/>
        <end position="169"/>
    </location>
</feature>
<evidence type="ECO:0000256" key="4">
    <source>
        <dbReference type="ARBA" id="ARBA00023136"/>
    </source>
</evidence>
<proteinExistence type="predicted"/>
<evidence type="ECO:0000259" key="6">
    <source>
        <dbReference type="Pfam" id="PF01061"/>
    </source>
</evidence>
<evidence type="ECO:0000313" key="7">
    <source>
        <dbReference type="EMBL" id="RAL23950.1"/>
    </source>
</evidence>
<dbReference type="RefSeq" id="WP_111729204.1">
    <property type="nucleotide sequence ID" value="NZ_QHKO01000002.1"/>
</dbReference>
<dbReference type="EMBL" id="QHKO01000002">
    <property type="protein sequence ID" value="RAL23950.1"/>
    <property type="molecule type" value="Genomic_DNA"/>
</dbReference>
<feature type="transmembrane region" description="Helical" evidence="5">
    <location>
        <begin position="95"/>
        <end position="118"/>
    </location>
</feature>
<protein>
    <recommendedName>
        <fullName evidence="6">ABC-2 type transporter transmembrane domain-containing protein</fullName>
    </recommendedName>
</protein>